<comment type="caution">
    <text evidence="1">The sequence shown here is derived from an EMBL/GenBank/DDBJ whole genome shotgun (WGS) entry which is preliminary data.</text>
</comment>
<evidence type="ECO:0000313" key="2">
    <source>
        <dbReference type="Proteomes" id="UP000070394"/>
    </source>
</evidence>
<keyword evidence="2" id="KW-1185">Reference proteome</keyword>
<name>A0A134A067_9FIRM</name>
<dbReference type="Gene3D" id="3.90.550.10">
    <property type="entry name" value="Spore Coat Polysaccharide Biosynthesis Protein SpsA, Chain A"/>
    <property type="match status" value="1"/>
</dbReference>
<dbReference type="AlphaFoldDB" id="A0A134A067"/>
<dbReference type="EMBL" id="LSDA01000004">
    <property type="protein sequence ID" value="KXB61076.1"/>
    <property type="molecule type" value="Genomic_DNA"/>
</dbReference>
<dbReference type="Proteomes" id="UP000070394">
    <property type="component" value="Unassembled WGS sequence"/>
</dbReference>
<organism evidence="1 2">
    <name type="scientific">Lachnoanaerobaculum saburreum</name>
    <dbReference type="NCBI Taxonomy" id="467210"/>
    <lineage>
        <taxon>Bacteria</taxon>
        <taxon>Bacillati</taxon>
        <taxon>Bacillota</taxon>
        <taxon>Clostridia</taxon>
        <taxon>Lachnospirales</taxon>
        <taxon>Lachnospiraceae</taxon>
        <taxon>Lachnoanaerobaculum</taxon>
    </lineage>
</organism>
<gene>
    <name evidence="1" type="ORF">HMPREF1866_00173</name>
</gene>
<evidence type="ECO:0000313" key="1">
    <source>
        <dbReference type="EMBL" id="KXB61076.1"/>
    </source>
</evidence>
<dbReference type="STRING" id="467210.HMPREF1866_00173"/>
<reference evidence="2" key="1">
    <citation type="submission" date="2016-01" db="EMBL/GenBank/DDBJ databases">
        <authorList>
            <person name="Mitreva M."/>
            <person name="Pepin K.H."/>
            <person name="Mihindukulasuriya K.A."/>
            <person name="Fulton R."/>
            <person name="Fronick C."/>
            <person name="O'Laughlin M."/>
            <person name="Miner T."/>
            <person name="Herter B."/>
            <person name="Rosa B.A."/>
            <person name="Cordes M."/>
            <person name="Tomlinson C."/>
            <person name="Wollam A."/>
            <person name="Palsikar V.B."/>
            <person name="Mardis E.R."/>
            <person name="Wilson R.K."/>
        </authorList>
    </citation>
    <scope>NUCLEOTIDE SEQUENCE [LARGE SCALE GENOMIC DNA]</scope>
    <source>
        <strain evidence="2">DNF00896</strain>
    </source>
</reference>
<sequence>MKIVIPMAGAGKRFADKGYKDQKPAIPTIDRYTGELYPMVVCATRDLRQANDDGDNIIYIDRKSEENDITVVERKIKEFYPRAGFITVDHVTEGQACTCLLAKDKINNDEELLIAGCDNGMDYSLDKFNDLREETDVIVFTYRNNESVCENPNQYGWVKVDNDNNITGLSIKKAISNEPKKDHAIVSTFWFKKGSIFVEASEKMIAENDRINNEFYVDQAIKHVLDLGYSAKVFEIDRYVGWGTPTDFENYQNTIKYWKDFWIEEDEREEK</sequence>
<dbReference type="SUPFAM" id="SSF53448">
    <property type="entry name" value="Nucleotide-diphospho-sugar transferases"/>
    <property type="match status" value="1"/>
</dbReference>
<dbReference type="RefSeq" id="WP_060930189.1">
    <property type="nucleotide sequence ID" value="NZ_KQ959774.1"/>
</dbReference>
<proteinExistence type="predicted"/>
<dbReference type="PATRIC" id="fig|467210.3.peg.171"/>
<dbReference type="OrthoDB" id="9788272at2"/>
<dbReference type="InterPro" id="IPR029044">
    <property type="entry name" value="Nucleotide-diphossugar_trans"/>
</dbReference>
<protein>
    <recommendedName>
        <fullName evidence="3">Nucleotidyl transferase domain-containing protein</fullName>
    </recommendedName>
</protein>
<evidence type="ECO:0008006" key="3">
    <source>
        <dbReference type="Google" id="ProtNLM"/>
    </source>
</evidence>
<accession>A0A134A067</accession>